<protein>
    <submittedName>
        <fullName evidence="1">Putative LmbE-like protein</fullName>
    </submittedName>
</protein>
<dbReference type="PANTHER" id="PTHR12993">
    <property type="entry name" value="N-ACETYLGLUCOSAMINYL-PHOSPHATIDYLINOSITOL DE-N-ACETYLASE-RELATED"/>
    <property type="match status" value="1"/>
</dbReference>
<evidence type="ECO:0000313" key="1">
    <source>
        <dbReference type="EMBL" id="AEV32000.1"/>
    </source>
</evidence>
<dbReference type="Proteomes" id="UP000005631">
    <property type="component" value="Chromosome"/>
</dbReference>
<dbReference type="KEGG" id="oho:Oweho_0990"/>
<dbReference type="STRING" id="926562.Oweho_0990"/>
<dbReference type="GO" id="GO:0016811">
    <property type="term" value="F:hydrolase activity, acting on carbon-nitrogen (but not peptide) bonds, in linear amides"/>
    <property type="evidence" value="ECO:0007669"/>
    <property type="project" value="TreeGrafter"/>
</dbReference>
<proteinExistence type="predicted"/>
<dbReference type="RefSeq" id="WP_014201360.1">
    <property type="nucleotide sequence ID" value="NC_016599.1"/>
</dbReference>
<dbReference type="HOGENOM" id="CLU_347750_0_0_10"/>
<dbReference type="SUPFAM" id="SSF102588">
    <property type="entry name" value="LmbE-like"/>
    <property type="match status" value="1"/>
</dbReference>
<dbReference type="Gene3D" id="3.40.50.10320">
    <property type="entry name" value="LmbE-like"/>
    <property type="match status" value="1"/>
</dbReference>
<accession>G8R3W8</accession>
<dbReference type="InterPro" id="IPR029062">
    <property type="entry name" value="Class_I_gatase-like"/>
</dbReference>
<dbReference type="Pfam" id="PF02585">
    <property type="entry name" value="PIG-L"/>
    <property type="match status" value="1"/>
</dbReference>
<dbReference type="SUPFAM" id="SSF52317">
    <property type="entry name" value="Class I glutamine amidotransferase-like"/>
    <property type="match status" value="1"/>
</dbReference>
<reference evidence="1 2" key="1">
    <citation type="journal article" date="2012" name="Stand. Genomic Sci.">
        <title>Genome sequence of the orange-pigmented seawater bacterium Owenweeksia hongkongensis type strain (UST20020801(T)).</title>
        <authorList>
            <person name="Riedel T."/>
            <person name="Held B."/>
            <person name="Nolan M."/>
            <person name="Lucas S."/>
            <person name="Lapidus A."/>
            <person name="Tice H."/>
            <person name="Del Rio T.G."/>
            <person name="Cheng J.F."/>
            <person name="Han C."/>
            <person name="Tapia R."/>
            <person name="Goodwin L.A."/>
            <person name="Pitluck S."/>
            <person name="Liolios K."/>
            <person name="Mavromatis K."/>
            <person name="Pagani I."/>
            <person name="Ivanova N."/>
            <person name="Mikhailova N."/>
            <person name="Pati A."/>
            <person name="Chen A."/>
            <person name="Palaniappan K."/>
            <person name="Rohde M."/>
            <person name="Tindall B.J."/>
            <person name="Detter J.C."/>
            <person name="Goker M."/>
            <person name="Woyke T."/>
            <person name="Bristow J."/>
            <person name="Eisen J.A."/>
            <person name="Markowitz V."/>
            <person name="Hugenholtz P."/>
            <person name="Klenk H.P."/>
            <person name="Kyrpides N.C."/>
        </authorList>
    </citation>
    <scope>NUCLEOTIDE SEQUENCE</scope>
    <source>
        <strain evidence="2">DSM 17368 / JCM 12287 / NRRL B-23963</strain>
    </source>
</reference>
<organism evidence="1 2">
    <name type="scientific">Owenweeksia hongkongensis (strain DSM 17368 / CIP 108786 / JCM 12287 / NRRL B-23963 / UST20020801)</name>
    <dbReference type="NCBI Taxonomy" id="926562"/>
    <lineage>
        <taxon>Bacteria</taxon>
        <taxon>Pseudomonadati</taxon>
        <taxon>Bacteroidota</taxon>
        <taxon>Flavobacteriia</taxon>
        <taxon>Flavobacteriales</taxon>
        <taxon>Owenweeksiaceae</taxon>
        <taxon>Owenweeksia</taxon>
    </lineage>
</organism>
<dbReference type="PATRIC" id="fig|926562.3.peg.1005"/>
<dbReference type="eggNOG" id="COG2120">
    <property type="taxonomic scope" value="Bacteria"/>
</dbReference>
<dbReference type="InterPro" id="IPR024078">
    <property type="entry name" value="LmbE-like_dom_sf"/>
</dbReference>
<dbReference type="eggNOG" id="COG1874">
    <property type="taxonomic scope" value="Bacteria"/>
</dbReference>
<dbReference type="AlphaFoldDB" id="G8R3W8"/>
<dbReference type="PANTHER" id="PTHR12993:SF11">
    <property type="entry name" value="N-ACETYLGLUCOSAMINYL-PHOSPHATIDYLINOSITOL DE-N-ACETYLASE"/>
    <property type="match status" value="1"/>
</dbReference>
<gene>
    <name evidence="1" type="ordered locus">Oweho_0990</name>
</gene>
<dbReference type="EMBL" id="CP003156">
    <property type="protein sequence ID" value="AEV32000.1"/>
    <property type="molecule type" value="Genomic_DNA"/>
</dbReference>
<sequence>MKKLSLFIFLISVGFAFGQKDLSGGEILHELKKLQNPTRVLYLAAHPDDENTRMISWLDNGKGVRTAYLSLTRGDGGQNLIGTELGNKLGVLRSQELMQARKTDGGEQFFSRAIDFGYSKTADETMEKWGEEEILSDVVWVIRTYRPDVIITRFPPDSRGGHGHHTASAMLGIEAFKIAGDPKSFPEQLEFVEPWQPKRIYWNASNWWNKDLDKIAATDDNYVTVDVGGYNALLGASYNEIASYSRTQHKSQGFGVSVARGSTIEYLQYLEGDKADGDIFSGINQTWERYDFKTGDKKLASILENYDVTNPSASLPALFELLAEADKINDASQKEYFKKQLNEIIVASLGWHAELLSDDLYLTPGEDVSWTLEAINRSAQEVRLKSLDYEGQKTDLSEALSANENWSKEINVKVAEEISQPYWLNNPGQNLFTINDQKLRGKAEYKPLPQARLTVDIDGHSYDLTLPILNKHSDRVEGEIIEPVFVVPQIVVTPNLENMIFVNDEPQQLVLGVRTFGKEVKSLQIIAQSWNVEPSEIKLDTEGGDFQNVVLTVSPTDKSANDALRIQINGEGEALNLTEIKYSHIDDRVVFEPAQVNLIKVDLKKDGDLIGYIPGAGDKVAEAIELMGYKVETLTKDEIMMNDLSKYKSIVAGIRAYNTQEWLPLAKDKLMNYVQNGGNYIVQYNTSSRDLLSDDIGPYPFEISRDRVTEEDAKVEFTRAKNPVLNSPNKLTDKDFENWVQERGLYFSNKWDDKYETPIGWHDKGEPMREGGLLIGNYGKGAFMYTGISFFRELPAGVPGAYRLLANLLSYQNKADNEQQ</sequence>
<dbReference type="InterPro" id="IPR003737">
    <property type="entry name" value="GlcNAc_PI_deacetylase-related"/>
</dbReference>
<dbReference type="OrthoDB" id="9759749at2"/>
<name>G8R3W8_OWEHD</name>
<evidence type="ECO:0000313" key="2">
    <source>
        <dbReference type="Proteomes" id="UP000005631"/>
    </source>
</evidence>
<keyword evidence="2" id="KW-1185">Reference proteome</keyword>